<dbReference type="PRINTS" id="PR00385">
    <property type="entry name" value="P450"/>
</dbReference>
<evidence type="ECO:0000256" key="3">
    <source>
        <dbReference type="ARBA" id="ARBA00022617"/>
    </source>
</evidence>
<name>A0A8H6IPA0_9PEZI</name>
<dbReference type="Pfam" id="PF00067">
    <property type="entry name" value="p450"/>
    <property type="match status" value="1"/>
</dbReference>
<comment type="caution">
    <text evidence="10">The sequence shown here is derived from an EMBL/GenBank/DDBJ whole genome shotgun (WGS) entry which is preliminary data.</text>
</comment>
<dbReference type="GO" id="GO:0020037">
    <property type="term" value="F:heme binding"/>
    <property type="evidence" value="ECO:0007669"/>
    <property type="project" value="InterPro"/>
</dbReference>
<comment type="similarity">
    <text evidence="2 9">Belongs to the cytochrome P450 family.</text>
</comment>
<proteinExistence type="inferred from homology"/>
<keyword evidence="7 9" id="KW-0503">Monooxygenase</keyword>
<dbReference type="InterPro" id="IPR002401">
    <property type="entry name" value="Cyt_P450_E_grp-I"/>
</dbReference>
<evidence type="ECO:0000256" key="8">
    <source>
        <dbReference type="PIRSR" id="PIRSR602401-1"/>
    </source>
</evidence>
<reference evidence="10 11" key="1">
    <citation type="journal article" date="2020" name="Phytopathology">
        <title>Genome Sequence Resources of Colletotrichum truncatum, C. plurivorum, C. musicola, and C. sojae: Four Species Pathogenic to Soybean (Glycine max).</title>
        <authorList>
            <person name="Rogerio F."/>
            <person name="Boufleur T.R."/>
            <person name="Ciampi-Guillardi M."/>
            <person name="Sukno S.A."/>
            <person name="Thon M.R."/>
            <person name="Massola Junior N.S."/>
            <person name="Baroncelli R."/>
        </authorList>
    </citation>
    <scope>NUCLEOTIDE SEQUENCE [LARGE SCALE GENOMIC DNA]</scope>
    <source>
        <strain evidence="10 11">LFN0009</strain>
    </source>
</reference>
<keyword evidence="5 9" id="KW-0560">Oxidoreductase</keyword>
<feature type="binding site" description="axial binding residue" evidence="8">
    <location>
        <position position="452"/>
    </location>
    <ligand>
        <name>heme</name>
        <dbReference type="ChEBI" id="CHEBI:30413"/>
    </ligand>
    <ligandPart>
        <name>Fe</name>
        <dbReference type="ChEBI" id="CHEBI:18248"/>
    </ligandPart>
</feature>
<dbReference type="Gene3D" id="1.10.630.10">
    <property type="entry name" value="Cytochrome P450"/>
    <property type="match status" value="1"/>
</dbReference>
<evidence type="ECO:0000256" key="2">
    <source>
        <dbReference type="ARBA" id="ARBA00010617"/>
    </source>
</evidence>
<dbReference type="InterPro" id="IPR050121">
    <property type="entry name" value="Cytochrome_P450_monoxygenase"/>
</dbReference>
<dbReference type="PROSITE" id="PS00086">
    <property type="entry name" value="CYTOCHROME_P450"/>
    <property type="match status" value="1"/>
</dbReference>
<dbReference type="GO" id="GO:0004497">
    <property type="term" value="F:monooxygenase activity"/>
    <property type="evidence" value="ECO:0007669"/>
    <property type="project" value="UniProtKB-KW"/>
</dbReference>
<dbReference type="InterPro" id="IPR001128">
    <property type="entry name" value="Cyt_P450"/>
</dbReference>
<dbReference type="GO" id="GO:0016705">
    <property type="term" value="F:oxidoreductase activity, acting on paired donors, with incorporation or reduction of molecular oxygen"/>
    <property type="evidence" value="ECO:0007669"/>
    <property type="project" value="InterPro"/>
</dbReference>
<dbReference type="InterPro" id="IPR036396">
    <property type="entry name" value="Cyt_P450_sf"/>
</dbReference>
<evidence type="ECO:0000313" key="11">
    <source>
        <dbReference type="Proteomes" id="UP000652219"/>
    </source>
</evidence>
<dbReference type="Proteomes" id="UP000652219">
    <property type="component" value="Unassembled WGS sequence"/>
</dbReference>
<sequence>MIVLLFLAGIAIATCLGAFQIVYNIFFHPLRKFPGPLLAGATPLWKAYKEVIKQETLAQELFILHEKYGHIVRIGPNELHFGKPSAFNDIYHGSRRWDKDPGLYETPGVKTGSFVFLKYAQAKERREVLLPMFSKKAIQSLEHLVWRNANRLASSIAKTNASNSSIDLLYAFRSFTLDTIMCFTFGNCINALDAPAFSDPLILAMDASLRALPILKNFPFIRNLIYAVPPSFIMNAMPDAERLAPRLYQVRDMIQRQLHAVLQCPSKLDDVPHQTIFHRMLDPQAHRSRSVPDMTALHDEGFTLIFAGANTVADTLLMGHWHMMQRPDLLVELRDELATVWPDAETGPPPTLKDLESLPLLTATIKESLRFIPSGVSLTRIVPPSGATISGQEIPGGTAVGMAILHVHQAAEVWGEDVLDFRPERWLAGVDGKARTDLDQWLVPFSRGPRMCFGVNLAWAELYIAFATMLRRFDLSIDGTTAEDMEWHVISKVNDNHSRNPALVGKYNEAAKGPCQPRSLATAALDETNVALGAGAGVGNRWVVASRGGSQRPFRRETGRRHAISEFNLQVADCPDDSTYRVQPISTGKTCRLASSVDSSLESSLRCDY</sequence>
<dbReference type="PANTHER" id="PTHR24305:SF157">
    <property type="entry name" value="N-ACETYLTRYPTOPHAN 6-HYDROXYLASE IVOC-RELATED"/>
    <property type="match status" value="1"/>
</dbReference>
<dbReference type="CDD" id="cd11062">
    <property type="entry name" value="CYP58-like"/>
    <property type="match status" value="1"/>
</dbReference>
<evidence type="ECO:0000313" key="10">
    <source>
        <dbReference type="EMBL" id="KAF6789984.1"/>
    </source>
</evidence>
<keyword evidence="6 8" id="KW-0408">Iron</keyword>
<dbReference type="PRINTS" id="PR00463">
    <property type="entry name" value="EP450I"/>
</dbReference>
<dbReference type="GO" id="GO:0005506">
    <property type="term" value="F:iron ion binding"/>
    <property type="evidence" value="ECO:0007669"/>
    <property type="project" value="InterPro"/>
</dbReference>
<dbReference type="AlphaFoldDB" id="A0A8H6IPA0"/>
<organism evidence="10 11">
    <name type="scientific">Colletotrichum sojae</name>
    <dbReference type="NCBI Taxonomy" id="2175907"/>
    <lineage>
        <taxon>Eukaryota</taxon>
        <taxon>Fungi</taxon>
        <taxon>Dikarya</taxon>
        <taxon>Ascomycota</taxon>
        <taxon>Pezizomycotina</taxon>
        <taxon>Sordariomycetes</taxon>
        <taxon>Hypocreomycetidae</taxon>
        <taxon>Glomerellales</taxon>
        <taxon>Glomerellaceae</taxon>
        <taxon>Colletotrichum</taxon>
        <taxon>Colletotrichum orchidearum species complex</taxon>
    </lineage>
</organism>
<accession>A0A8H6IPA0</accession>
<dbReference type="SUPFAM" id="SSF48264">
    <property type="entry name" value="Cytochrome P450"/>
    <property type="match status" value="1"/>
</dbReference>
<evidence type="ECO:0000256" key="9">
    <source>
        <dbReference type="RuleBase" id="RU000461"/>
    </source>
</evidence>
<dbReference type="InterPro" id="IPR017972">
    <property type="entry name" value="Cyt_P450_CS"/>
</dbReference>
<gene>
    <name evidence="10" type="ORF">CSOJ01_14686</name>
</gene>
<keyword evidence="4 8" id="KW-0479">Metal-binding</keyword>
<evidence type="ECO:0000256" key="5">
    <source>
        <dbReference type="ARBA" id="ARBA00023002"/>
    </source>
</evidence>
<evidence type="ECO:0000256" key="1">
    <source>
        <dbReference type="ARBA" id="ARBA00001971"/>
    </source>
</evidence>
<dbReference type="PANTHER" id="PTHR24305">
    <property type="entry name" value="CYTOCHROME P450"/>
    <property type="match status" value="1"/>
</dbReference>
<evidence type="ECO:0000256" key="7">
    <source>
        <dbReference type="ARBA" id="ARBA00023033"/>
    </source>
</evidence>
<comment type="cofactor">
    <cofactor evidence="1 8">
        <name>heme</name>
        <dbReference type="ChEBI" id="CHEBI:30413"/>
    </cofactor>
</comment>
<dbReference type="EMBL" id="WIGN01000518">
    <property type="protein sequence ID" value="KAF6789984.1"/>
    <property type="molecule type" value="Genomic_DNA"/>
</dbReference>
<evidence type="ECO:0000256" key="4">
    <source>
        <dbReference type="ARBA" id="ARBA00022723"/>
    </source>
</evidence>
<keyword evidence="11" id="KW-1185">Reference proteome</keyword>
<evidence type="ECO:0000256" key="6">
    <source>
        <dbReference type="ARBA" id="ARBA00023004"/>
    </source>
</evidence>
<evidence type="ECO:0008006" key="12">
    <source>
        <dbReference type="Google" id="ProtNLM"/>
    </source>
</evidence>
<keyword evidence="3 8" id="KW-0349">Heme</keyword>
<protein>
    <recommendedName>
        <fullName evidence="12">Cytochrome P450</fullName>
    </recommendedName>
</protein>